<accession>A0A557SV92</accession>
<dbReference type="GO" id="GO:0004674">
    <property type="term" value="F:protein serine/threonine kinase activity"/>
    <property type="evidence" value="ECO:0007669"/>
    <property type="project" value="UniProtKB-KW"/>
</dbReference>
<keyword evidence="6" id="KW-0067">ATP-binding</keyword>
<reference evidence="10 11" key="1">
    <citation type="journal article" date="2019" name="Front. Microbiol.">
        <title>Ammonia Oxidation by the Arctic Terrestrial Thaumarchaeote Candidatus Nitrosocosmicus arcticus Is Stimulated by Increasing Temperatures.</title>
        <authorList>
            <person name="Alves R.J.E."/>
            <person name="Kerou M."/>
            <person name="Zappe A."/>
            <person name="Bittner R."/>
            <person name="Abby S.S."/>
            <person name="Schmidt H.A."/>
            <person name="Pfeifer K."/>
            <person name="Schleper C."/>
        </authorList>
    </citation>
    <scope>NUCLEOTIDE SEQUENCE [LARGE SCALE GENOMIC DNA]</scope>
    <source>
        <strain evidence="10 11">Kfb</strain>
    </source>
</reference>
<evidence type="ECO:0000256" key="2">
    <source>
        <dbReference type="ARBA" id="ARBA00022527"/>
    </source>
</evidence>
<dbReference type="GO" id="GO:0005524">
    <property type="term" value="F:ATP binding"/>
    <property type="evidence" value="ECO:0007669"/>
    <property type="project" value="UniProtKB-KW"/>
</dbReference>
<evidence type="ECO:0000256" key="3">
    <source>
        <dbReference type="ARBA" id="ARBA00022679"/>
    </source>
</evidence>
<organism evidence="10 11">
    <name type="scientific">Candidatus Nitrosocosmicus arcticus</name>
    <dbReference type="NCBI Taxonomy" id="2035267"/>
    <lineage>
        <taxon>Archaea</taxon>
        <taxon>Nitrososphaerota</taxon>
        <taxon>Nitrososphaeria</taxon>
        <taxon>Nitrososphaerales</taxon>
        <taxon>Nitrososphaeraceae</taxon>
        <taxon>Candidatus Nitrosocosmicus</taxon>
    </lineage>
</organism>
<name>A0A557SV92_9ARCH</name>
<comment type="caution">
    <text evidence="10">The sequence shown here is derived from an EMBL/GenBank/DDBJ whole genome shotgun (WGS) entry which is preliminary data.</text>
</comment>
<keyword evidence="3" id="KW-0808">Transferase</keyword>
<evidence type="ECO:0000313" key="11">
    <source>
        <dbReference type="Proteomes" id="UP000315289"/>
    </source>
</evidence>
<evidence type="ECO:0000256" key="4">
    <source>
        <dbReference type="ARBA" id="ARBA00022741"/>
    </source>
</evidence>
<proteinExistence type="predicted"/>
<dbReference type="Pfam" id="PF01163">
    <property type="entry name" value="RIO1"/>
    <property type="match status" value="1"/>
</dbReference>
<comment type="catalytic activity">
    <reaction evidence="7">
        <text>L-threonyl-[protein] + ATP = O-phospho-L-threonyl-[protein] + ADP + H(+)</text>
        <dbReference type="Rhea" id="RHEA:46608"/>
        <dbReference type="Rhea" id="RHEA-COMP:11060"/>
        <dbReference type="Rhea" id="RHEA-COMP:11605"/>
        <dbReference type="ChEBI" id="CHEBI:15378"/>
        <dbReference type="ChEBI" id="CHEBI:30013"/>
        <dbReference type="ChEBI" id="CHEBI:30616"/>
        <dbReference type="ChEBI" id="CHEBI:61977"/>
        <dbReference type="ChEBI" id="CHEBI:456216"/>
        <dbReference type="EC" id="2.7.11.1"/>
    </reaction>
</comment>
<evidence type="ECO:0000256" key="1">
    <source>
        <dbReference type="ARBA" id="ARBA00012513"/>
    </source>
</evidence>
<dbReference type="EMBL" id="VOAH01000007">
    <property type="protein sequence ID" value="TVP40525.1"/>
    <property type="molecule type" value="Genomic_DNA"/>
</dbReference>
<dbReference type="AlphaFoldDB" id="A0A557SV92"/>
<dbReference type="RefSeq" id="WP_144730727.1">
    <property type="nucleotide sequence ID" value="NZ_ML675583.1"/>
</dbReference>
<gene>
    <name evidence="10" type="ORF">NARC_70106</name>
</gene>
<evidence type="ECO:0000259" key="9">
    <source>
        <dbReference type="Pfam" id="PF01163"/>
    </source>
</evidence>
<evidence type="ECO:0000256" key="5">
    <source>
        <dbReference type="ARBA" id="ARBA00022777"/>
    </source>
</evidence>
<dbReference type="EC" id="2.7.11.1" evidence="1"/>
<keyword evidence="4" id="KW-0547">Nucleotide-binding</keyword>
<comment type="catalytic activity">
    <reaction evidence="8">
        <text>L-seryl-[protein] + ATP = O-phospho-L-seryl-[protein] + ADP + H(+)</text>
        <dbReference type="Rhea" id="RHEA:17989"/>
        <dbReference type="Rhea" id="RHEA-COMP:9863"/>
        <dbReference type="Rhea" id="RHEA-COMP:11604"/>
        <dbReference type="ChEBI" id="CHEBI:15378"/>
        <dbReference type="ChEBI" id="CHEBI:29999"/>
        <dbReference type="ChEBI" id="CHEBI:30616"/>
        <dbReference type="ChEBI" id="CHEBI:83421"/>
        <dbReference type="ChEBI" id="CHEBI:456216"/>
        <dbReference type="EC" id="2.7.11.1"/>
    </reaction>
</comment>
<evidence type="ECO:0000313" key="10">
    <source>
        <dbReference type="EMBL" id="TVP40525.1"/>
    </source>
</evidence>
<dbReference type="InterPro" id="IPR011009">
    <property type="entry name" value="Kinase-like_dom_sf"/>
</dbReference>
<dbReference type="InterPro" id="IPR018934">
    <property type="entry name" value="RIO_dom"/>
</dbReference>
<sequence length="252" mass="28915">MEEYSNKFILSSANLIDLLCYPRFSASDYYSRLGELRSLNLKFVILEGNTLLNAIRILGKGSEGLVLKVQNIHSKTMALKIKRIDSCRTGMKNEFEFYQSINRNNLGPKVYSYTKNALLMEFIEGLSARNWFLKSKMNLDLVRKIIINILTQCYTLDKLHIDHGQLNKLDNHVIISHCGSKCTIVDFESASCIRKVNNVTSAFQGLIFKGIISDQINKFVNYDKKRVEFLNLLSSYKMDKSKKNFDSIIALI</sequence>
<keyword evidence="11" id="KW-1185">Reference proteome</keyword>
<evidence type="ECO:0000256" key="7">
    <source>
        <dbReference type="ARBA" id="ARBA00047899"/>
    </source>
</evidence>
<keyword evidence="5 10" id="KW-0418">Kinase</keyword>
<evidence type="ECO:0000256" key="8">
    <source>
        <dbReference type="ARBA" id="ARBA00048679"/>
    </source>
</evidence>
<dbReference type="OrthoDB" id="86092at2157"/>
<feature type="domain" description="RIO-type" evidence="9">
    <location>
        <begin position="80"/>
        <end position="188"/>
    </location>
</feature>
<evidence type="ECO:0000256" key="6">
    <source>
        <dbReference type="ARBA" id="ARBA00022840"/>
    </source>
</evidence>
<dbReference type="Gene3D" id="1.10.510.10">
    <property type="entry name" value="Transferase(Phosphotransferase) domain 1"/>
    <property type="match status" value="1"/>
</dbReference>
<dbReference type="Proteomes" id="UP000315289">
    <property type="component" value="Unassembled WGS sequence"/>
</dbReference>
<keyword evidence="2" id="KW-0723">Serine/threonine-protein kinase</keyword>
<dbReference type="SUPFAM" id="SSF56112">
    <property type="entry name" value="Protein kinase-like (PK-like)"/>
    <property type="match status" value="1"/>
</dbReference>
<protein>
    <recommendedName>
        <fullName evidence="1">non-specific serine/threonine protein kinase</fullName>
        <ecNumber evidence="1">2.7.11.1</ecNumber>
    </recommendedName>
</protein>